<dbReference type="KEGG" id="bbrx:BRETT_003488"/>
<proteinExistence type="predicted"/>
<feature type="compositionally biased region" description="Basic and acidic residues" evidence="2">
    <location>
        <begin position="646"/>
        <end position="655"/>
    </location>
</feature>
<dbReference type="EMBL" id="CP063134">
    <property type="protein sequence ID" value="QOU19341.1"/>
    <property type="molecule type" value="Genomic_DNA"/>
</dbReference>
<evidence type="ECO:0000256" key="2">
    <source>
        <dbReference type="SAM" id="MobiDB-lite"/>
    </source>
</evidence>
<dbReference type="AlphaFoldDB" id="A0A871R9Q3"/>
<reference evidence="4" key="2">
    <citation type="journal article" name="BMC Genomics">
        <title>New genome assemblies reveal patterns of domestication and adaptation across Brettanomyces (Dekkera) species.</title>
        <authorList>
            <person name="Roach M.J."/>
            <person name="Borneman A.R."/>
        </authorList>
    </citation>
    <scope>NUCLEOTIDE SEQUENCE</scope>
    <source>
        <strain evidence="4">UCD 2041</strain>
    </source>
</reference>
<dbReference type="OrthoDB" id="5577209at2759"/>
<evidence type="ECO:0000256" key="1">
    <source>
        <dbReference type="ARBA" id="ARBA00022786"/>
    </source>
</evidence>
<gene>
    <name evidence="4" type="ORF">BRETT_003488</name>
</gene>
<dbReference type="PROSITE" id="PS51140">
    <property type="entry name" value="CUE"/>
    <property type="match status" value="1"/>
</dbReference>
<feature type="region of interest" description="Disordered" evidence="2">
    <location>
        <begin position="541"/>
        <end position="661"/>
    </location>
</feature>
<accession>A0A871R9Q3</accession>
<sequence>MSASTEISVPIVAFPPFKLRSSMIDKDPLIWNHMLEVYIALFQSFVGSLQENKKLELSLKTRQQLESFMKIYLSEVSDESSKIFSLGAINPDIVRNQSILKFTIFSFIKGFGLPELGLSGASVWDFCSVYVKLAAENISTNQSFISMAIVRKMISGEGKPGSQAPISGIQDHLVNKVAEKKFGTHDLEILYLLLGDKMSTNGKSSSNRSHRGNQRRDNRQQKVADGFPEQFVDQRWIKLVEKLYNGGNSIHSKQCCQLMVLSLAGLSPESITALISKGLHVHRVKDMVDRYPLLSKVVLSKKFADLKPGFERELEHLKQRKLKDAKNIITRPDEERYFPKDRIDEVAEVFPQLSSAQIKTVLVDNRGDVSKAVGMLLERPDQVEGIKEYKAVPKNEVAFRASRDSAPSQFRFGKKEKLEDALSPDRETREEIKKKSLQQVLRMMYESDEDEPDDTYVGQELTEGGSGKNAKSKEQRERQQALDMKLFKVYRQDPELFSTHSRHTNYRRELKKELGWVDEQLEGWARMLERNPHRYRMLEQRQIEAGGSLNSGGRKKTRYRRPNEEEGDDNRRNERDDKRRSGRNDGGENGRNDGGRRNDKRRNGKNEDNTKANPHKTSQTGNTNGPSLRKKQRDKAKNKAKRGNHDRKSGHDKKMGKLGLS</sequence>
<dbReference type="GO" id="GO:0043130">
    <property type="term" value="F:ubiquitin binding"/>
    <property type="evidence" value="ECO:0007669"/>
    <property type="project" value="InterPro"/>
</dbReference>
<dbReference type="CDD" id="cd14367">
    <property type="entry name" value="CUE_CUED2"/>
    <property type="match status" value="1"/>
</dbReference>
<dbReference type="RefSeq" id="XP_041135834.1">
    <property type="nucleotide sequence ID" value="XM_041281995.1"/>
</dbReference>
<evidence type="ECO:0000313" key="5">
    <source>
        <dbReference type="Proteomes" id="UP000663131"/>
    </source>
</evidence>
<feature type="compositionally biased region" description="Polar residues" evidence="2">
    <location>
        <begin position="611"/>
        <end position="626"/>
    </location>
</feature>
<evidence type="ECO:0000259" key="3">
    <source>
        <dbReference type="PROSITE" id="PS51140"/>
    </source>
</evidence>
<reference evidence="4" key="1">
    <citation type="submission" date="2020-10" db="EMBL/GenBank/DDBJ databases">
        <authorList>
            <person name="Palmer J.M."/>
        </authorList>
    </citation>
    <scope>NUCLEOTIDE SEQUENCE</scope>
    <source>
        <strain evidence="4">UCD 2041</strain>
    </source>
</reference>
<feature type="compositionally biased region" description="Basic and acidic residues" evidence="2">
    <location>
        <begin position="561"/>
        <end position="597"/>
    </location>
</feature>
<name>A0A871R9Q3_DEKBR</name>
<dbReference type="Pfam" id="PF02845">
    <property type="entry name" value="CUE"/>
    <property type="match status" value="1"/>
</dbReference>
<dbReference type="SUPFAM" id="SSF46934">
    <property type="entry name" value="UBA-like"/>
    <property type="match status" value="1"/>
</dbReference>
<evidence type="ECO:0000313" key="4">
    <source>
        <dbReference type="EMBL" id="QOU19341.1"/>
    </source>
</evidence>
<dbReference type="InterPro" id="IPR039805">
    <property type="entry name" value="CUE_CUED2"/>
</dbReference>
<dbReference type="InterPro" id="IPR009060">
    <property type="entry name" value="UBA-like_sf"/>
</dbReference>
<dbReference type="InterPro" id="IPR003892">
    <property type="entry name" value="CUE"/>
</dbReference>
<dbReference type="Proteomes" id="UP000663131">
    <property type="component" value="Chromosome 6"/>
</dbReference>
<feature type="compositionally biased region" description="Basic residues" evidence="2">
    <location>
        <begin position="628"/>
        <end position="645"/>
    </location>
</feature>
<feature type="region of interest" description="Disordered" evidence="2">
    <location>
        <begin position="447"/>
        <end position="479"/>
    </location>
</feature>
<feature type="region of interest" description="Disordered" evidence="2">
    <location>
        <begin position="201"/>
        <end position="224"/>
    </location>
</feature>
<keyword evidence="1" id="KW-0833">Ubl conjugation pathway</keyword>
<organism evidence="4 5">
    <name type="scientific">Dekkera bruxellensis</name>
    <name type="common">Brettanomyces custersii</name>
    <dbReference type="NCBI Taxonomy" id="5007"/>
    <lineage>
        <taxon>Eukaryota</taxon>
        <taxon>Fungi</taxon>
        <taxon>Dikarya</taxon>
        <taxon>Ascomycota</taxon>
        <taxon>Saccharomycotina</taxon>
        <taxon>Pichiomycetes</taxon>
        <taxon>Pichiales</taxon>
        <taxon>Pichiaceae</taxon>
        <taxon>Brettanomyces</taxon>
    </lineage>
</organism>
<dbReference type="GeneID" id="64575411"/>
<protein>
    <recommendedName>
        <fullName evidence="3">CUE domain-containing protein</fullName>
    </recommendedName>
</protein>
<feature type="domain" description="CUE" evidence="3">
    <location>
        <begin position="338"/>
        <end position="381"/>
    </location>
</feature>